<evidence type="ECO:0000313" key="4">
    <source>
        <dbReference type="Proteomes" id="UP000295777"/>
    </source>
</evidence>
<dbReference type="Proteomes" id="UP000295777">
    <property type="component" value="Unassembled WGS sequence"/>
</dbReference>
<keyword evidence="4" id="KW-1185">Reference proteome</keyword>
<feature type="domain" description="GmrSD restriction endonucleases C-terminal" evidence="2">
    <location>
        <begin position="461"/>
        <end position="614"/>
    </location>
</feature>
<evidence type="ECO:0000259" key="2">
    <source>
        <dbReference type="Pfam" id="PF07510"/>
    </source>
</evidence>
<proteinExistence type="predicted"/>
<reference evidence="3 4" key="1">
    <citation type="submission" date="2019-03" db="EMBL/GenBank/DDBJ databases">
        <title>Genomic Encyclopedia of Archaeal and Bacterial Type Strains, Phase II (KMG-II): from individual species to whole genera.</title>
        <authorList>
            <person name="Goeker M."/>
        </authorList>
    </citation>
    <scope>NUCLEOTIDE SEQUENCE [LARGE SCALE GENOMIC DNA]</scope>
    <source>
        <strain evidence="3 4">DSM 24425</strain>
    </source>
</reference>
<comment type="caution">
    <text evidence="3">The sequence shown here is derived from an EMBL/GenBank/DDBJ whole genome shotgun (WGS) entry which is preliminary data.</text>
</comment>
<dbReference type="EMBL" id="SMFV01000006">
    <property type="protein sequence ID" value="TCK02905.1"/>
    <property type="molecule type" value="Genomic_DNA"/>
</dbReference>
<name>A0A4R1G8V9_9BACT</name>
<gene>
    <name evidence="3" type="ORF">CLV27_1619</name>
</gene>
<dbReference type="InterPro" id="IPR011089">
    <property type="entry name" value="GmrSD_C"/>
</dbReference>
<dbReference type="Pfam" id="PF03235">
    <property type="entry name" value="GmrSD_N"/>
    <property type="match status" value="1"/>
</dbReference>
<dbReference type="AlphaFoldDB" id="A0A4R1G8V9"/>
<dbReference type="OrthoDB" id="9798761at2"/>
<organism evidence="3 4">
    <name type="scientific">Phorcysia thermohydrogeniphila</name>
    <dbReference type="NCBI Taxonomy" id="936138"/>
    <lineage>
        <taxon>Bacteria</taxon>
        <taxon>Pseudomonadati</taxon>
        <taxon>Aquificota</taxon>
        <taxon>Aquificia</taxon>
        <taxon>Desulfurobacteriales</taxon>
        <taxon>Desulfurobacteriaceae</taxon>
        <taxon>Phorcysia</taxon>
    </lineage>
</organism>
<dbReference type="PANTHER" id="PTHR35149">
    <property type="entry name" value="SLL5132 PROTEIN"/>
    <property type="match status" value="1"/>
</dbReference>
<evidence type="ECO:0000259" key="1">
    <source>
        <dbReference type="Pfam" id="PF03235"/>
    </source>
</evidence>
<accession>A0A4R1G8V9</accession>
<protein>
    <submittedName>
        <fullName evidence="3">Uncharacterized protein DUF1524</fullName>
    </submittedName>
</protein>
<dbReference type="PANTHER" id="PTHR35149:SF1">
    <property type="entry name" value="DUF5655 DOMAIN-CONTAINING PROTEIN"/>
    <property type="match status" value="1"/>
</dbReference>
<feature type="domain" description="GmrSD restriction endonucleases N-terminal" evidence="1">
    <location>
        <begin position="13"/>
        <end position="277"/>
    </location>
</feature>
<dbReference type="Pfam" id="PF07510">
    <property type="entry name" value="GmrSD_C"/>
    <property type="match status" value="1"/>
</dbReference>
<dbReference type="InterPro" id="IPR004919">
    <property type="entry name" value="GmrSD_N"/>
</dbReference>
<sequence>MGENFSSQLYSVEELLKNEKDSQDRGKNYYIPRYQRRYVWTTEHVTKLISDIMEILERQGEDGFKDYFIGGIVLSRNSIEGEERSRKSLEVIDGQQRLTTIVLIIAVLYKHIECRRESFQNIPTDILERYKNRLKSLLIRENIKRINRNGRIERNVERSYIVERNDSLAPVFERVINLLLDGENRCDLCSNKSLEDVFDFPLNEYQKNLLNIVCEIDSFFSDKDEGTLLDFCDQFLNNTKLVVTKTNDVDTGFLVFEKLNDSGITLKPEDLLKNFLFFSANETEYSTLSTEWERLLEIINNINPSRTKIQPREFLEDYLTIKGIEIVSRGNNPIFTTFKALRTENYEDSLSLLGDLIRVAAKYKELKRDTLVQKYLNLINFNLGFKILLSFYEVLGEGDFEFHKKRILLMILRLAVVYMIADKTKKLSEIVPELCKTIVTESGNIEKVNSWISEKIDSYLSDFETNIEVLPLYRKKKKLTKLLLSIANYHLEGTKVDSNNISVEHILPQTPNFGECRYSDITEENYKNYVHRIGNLTLVDRSFNSSSRNSCFEEKINALKSNQNIYITRSIKEEIVDGTHEYRVYRQKFHEFFRPLGEEEMWGKEAIENRSKAFKGLLKFILIDNNGSNFKLSYFD</sequence>
<dbReference type="RefSeq" id="WP_132527598.1">
    <property type="nucleotide sequence ID" value="NZ_SMFV01000006.1"/>
</dbReference>
<evidence type="ECO:0000313" key="3">
    <source>
        <dbReference type="EMBL" id="TCK02905.1"/>
    </source>
</evidence>